<feature type="domain" description="TIR" evidence="1">
    <location>
        <begin position="1"/>
        <end position="131"/>
    </location>
</feature>
<evidence type="ECO:0000313" key="2">
    <source>
        <dbReference type="EMBL" id="KAA6328002.1"/>
    </source>
</evidence>
<dbReference type="PROSITE" id="PS50104">
    <property type="entry name" value="TIR"/>
    <property type="match status" value="1"/>
</dbReference>
<dbReference type="SUPFAM" id="SSF48452">
    <property type="entry name" value="TPR-like"/>
    <property type="match status" value="1"/>
</dbReference>
<reference evidence="2" key="1">
    <citation type="submission" date="2019-03" db="EMBL/GenBank/DDBJ databases">
        <title>Single cell metagenomics reveals metabolic interactions within the superorganism composed of flagellate Streblomastix strix and complex community of Bacteroidetes bacteria on its surface.</title>
        <authorList>
            <person name="Treitli S.C."/>
            <person name="Kolisko M."/>
            <person name="Husnik F."/>
            <person name="Keeling P."/>
            <person name="Hampl V."/>
        </authorList>
    </citation>
    <scope>NUCLEOTIDE SEQUENCE</scope>
    <source>
        <strain evidence="2">STM</strain>
    </source>
</reference>
<dbReference type="InterPro" id="IPR019734">
    <property type="entry name" value="TPR_rpt"/>
</dbReference>
<dbReference type="InterPro" id="IPR035897">
    <property type="entry name" value="Toll_tir_struct_dom_sf"/>
</dbReference>
<evidence type="ECO:0000259" key="1">
    <source>
        <dbReference type="PROSITE" id="PS50104"/>
    </source>
</evidence>
<organism evidence="2">
    <name type="scientific">termite gut metagenome</name>
    <dbReference type="NCBI Taxonomy" id="433724"/>
    <lineage>
        <taxon>unclassified sequences</taxon>
        <taxon>metagenomes</taxon>
        <taxon>organismal metagenomes</taxon>
    </lineage>
</organism>
<gene>
    <name evidence="2" type="ORF">EZS27_023054</name>
</gene>
<dbReference type="Gene3D" id="3.40.50.10140">
    <property type="entry name" value="Toll/interleukin-1 receptor homology (TIR) domain"/>
    <property type="match status" value="1"/>
</dbReference>
<name>A0A5J4R2Q8_9ZZZZ</name>
<comment type="caution">
    <text evidence="2">The sequence shown here is derived from an EMBL/GenBank/DDBJ whole genome shotgun (WGS) entry which is preliminary data.</text>
</comment>
<dbReference type="InterPro" id="IPR000157">
    <property type="entry name" value="TIR_dom"/>
</dbReference>
<protein>
    <submittedName>
        <fullName evidence="2">Lipopolysaccharide assembly protein B</fullName>
    </submittedName>
</protein>
<sequence length="776" mass="91503">MAKAFLSHSSKDKGLVEKIAIQLGKNNCHYDKFTFEVGNSTIDEIFKGLEDTDVFVLFISQSALESEWVKKEIIQAKILLNNNKIERIFPLIIDKSVDYKDKRIPNWIRKPYNLKVFDNEVIILKKIRQLLRESNFKQHAHLREVNDLFVGRNDIMQEFEKKIINIDNSKPSCIIASSFFEGIGRRTFLKNGLIKTRIIDKWYEPITISISDKESIEDFLYKLNFIEITPEIFKMDFASEELRAKIELGKTYIKKYLETKEILFIVDEGSIVLPNHTIVGWFREIISATELQNQVCICLITKFKPYVPYIRKLKNVLNFQINELSKDDTQTFFIQYLNIIGQQLKPEDIIFFLQYLKGIPSQIIYASNLIENMGVIDAKSFVLDIEEFDELRALSILEFLKDDLLCKQMLIALSKFEIISHNLVYKIFGETDEIYRSIQKLFDLTLFFSVSSTHDYLKLNSSIADYINRSKLELDKQYSGKIKEIAREAIKKPLELTEESDYSEFLFTLDNMIRENILIPPKYLIPSFILKSIVKEYNDRQYETVIQLANKLLENENKFDFQIIRETRIWLCLAYCRTQNEKFFEIIKFFKNQDEESKINYHFLLGFYYRNGDRMDEAENHFVEVLRIDENHSRTKRELVNVYLRKGEYMTALDWAKDNYNRFKTNILHIQAYFTCLIKKTNKTDFDLNTIKELLGNASKSIDKKAIDVLKEMQAEFSFYVENNAQSAINTLTESLRINSHNYFAFRALCEIYRKKNMQAEIDNLVAKYPDLSVDD</sequence>
<dbReference type="Gene3D" id="1.25.40.10">
    <property type="entry name" value="Tetratricopeptide repeat domain"/>
    <property type="match status" value="1"/>
</dbReference>
<dbReference type="SUPFAM" id="SSF52200">
    <property type="entry name" value="Toll/Interleukin receptor TIR domain"/>
    <property type="match status" value="1"/>
</dbReference>
<dbReference type="SUPFAM" id="SSF52540">
    <property type="entry name" value="P-loop containing nucleoside triphosphate hydrolases"/>
    <property type="match status" value="1"/>
</dbReference>
<dbReference type="Pfam" id="PF13676">
    <property type="entry name" value="TIR_2"/>
    <property type="match status" value="1"/>
</dbReference>
<dbReference type="AlphaFoldDB" id="A0A5J4R2Q8"/>
<dbReference type="InterPro" id="IPR011990">
    <property type="entry name" value="TPR-like_helical_dom_sf"/>
</dbReference>
<dbReference type="InterPro" id="IPR027417">
    <property type="entry name" value="P-loop_NTPase"/>
</dbReference>
<accession>A0A5J4R2Q8</accession>
<dbReference type="EMBL" id="SNRY01001893">
    <property type="protein sequence ID" value="KAA6328002.1"/>
    <property type="molecule type" value="Genomic_DNA"/>
</dbReference>
<dbReference type="GO" id="GO:0007165">
    <property type="term" value="P:signal transduction"/>
    <property type="evidence" value="ECO:0007669"/>
    <property type="project" value="InterPro"/>
</dbReference>
<proteinExistence type="predicted"/>
<dbReference type="PROSITE" id="PS50005">
    <property type="entry name" value="TPR"/>
    <property type="match status" value="1"/>
</dbReference>